<protein>
    <submittedName>
        <fullName evidence="2">GNAT family N-acetyltransferase</fullName>
    </submittedName>
</protein>
<evidence type="ECO:0000313" key="2">
    <source>
        <dbReference type="EMBL" id="MEI5907924.1"/>
    </source>
</evidence>
<dbReference type="PROSITE" id="PS51186">
    <property type="entry name" value="GNAT"/>
    <property type="match status" value="1"/>
</dbReference>
<dbReference type="InterPro" id="IPR000182">
    <property type="entry name" value="GNAT_dom"/>
</dbReference>
<proteinExistence type="predicted"/>
<dbReference type="Gene3D" id="3.40.630.30">
    <property type="match status" value="1"/>
</dbReference>
<evidence type="ECO:0000259" key="1">
    <source>
        <dbReference type="PROSITE" id="PS51186"/>
    </source>
</evidence>
<name>A0ABU8HFL6_9BACI</name>
<organism evidence="2 3">
    <name type="scientific">Bacillus spongiae</name>
    <dbReference type="NCBI Taxonomy" id="2683610"/>
    <lineage>
        <taxon>Bacteria</taxon>
        <taxon>Bacillati</taxon>
        <taxon>Bacillota</taxon>
        <taxon>Bacilli</taxon>
        <taxon>Bacillales</taxon>
        <taxon>Bacillaceae</taxon>
        <taxon>Bacillus</taxon>
    </lineage>
</organism>
<dbReference type="Pfam" id="PF00583">
    <property type="entry name" value="Acetyltransf_1"/>
    <property type="match status" value="1"/>
</dbReference>
<keyword evidence="3" id="KW-1185">Reference proteome</keyword>
<dbReference type="Proteomes" id="UP001312865">
    <property type="component" value="Unassembled WGS sequence"/>
</dbReference>
<gene>
    <name evidence="2" type="ORF">WAK64_12745</name>
</gene>
<dbReference type="InterPro" id="IPR016181">
    <property type="entry name" value="Acyl_CoA_acyltransferase"/>
</dbReference>
<dbReference type="PANTHER" id="PTHR43617">
    <property type="entry name" value="L-AMINO ACID N-ACETYLTRANSFERASE"/>
    <property type="match status" value="1"/>
</dbReference>
<comment type="caution">
    <text evidence="2">The sequence shown here is derived from an EMBL/GenBank/DDBJ whole genome shotgun (WGS) entry which is preliminary data.</text>
</comment>
<accession>A0ABU8HFL6</accession>
<dbReference type="CDD" id="cd04301">
    <property type="entry name" value="NAT_SF"/>
    <property type="match status" value="1"/>
</dbReference>
<dbReference type="EMBL" id="JBBAXC010000010">
    <property type="protein sequence ID" value="MEI5907924.1"/>
    <property type="molecule type" value="Genomic_DNA"/>
</dbReference>
<dbReference type="PANTHER" id="PTHR43617:SF2">
    <property type="entry name" value="UPF0039 PROTEIN SLL0451"/>
    <property type="match status" value="1"/>
</dbReference>
<evidence type="ECO:0000313" key="3">
    <source>
        <dbReference type="Proteomes" id="UP001312865"/>
    </source>
</evidence>
<dbReference type="InterPro" id="IPR050276">
    <property type="entry name" value="MshD_Acetyltransferase"/>
</dbReference>
<feature type="domain" description="N-acetyltransferase" evidence="1">
    <location>
        <begin position="3"/>
        <end position="145"/>
    </location>
</feature>
<reference evidence="2 3" key="1">
    <citation type="journal article" date="2018" name="J. Microbiol.">
        <title>Bacillus spongiae sp. nov., isolated from sponge of Jeju Island.</title>
        <authorList>
            <person name="Lee G.E."/>
            <person name="Im W.T."/>
            <person name="Park J.S."/>
        </authorList>
    </citation>
    <scope>NUCLEOTIDE SEQUENCE [LARGE SCALE GENOMIC DNA]</scope>
    <source>
        <strain evidence="2 3">135PIL107-10</strain>
    </source>
</reference>
<dbReference type="RefSeq" id="WP_336587368.1">
    <property type="nucleotide sequence ID" value="NZ_JBBAXC010000010.1"/>
</dbReference>
<sequence length="145" mass="16867">MKIKLKELTVDNWEECIGLSVSDQQKSFVADNSYSLLESKFWEGLYPLAIYYEELMVGFLMYGIESETGRMEMSRFMIDEKYQGKGYGRLAIQQLLELVRKKIGSIEFYTSAEPDNVNAIKLYESIGFEKTGEIMWDEIVLKIQL</sequence>
<dbReference type="SUPFAM" id="SSF55729">
    <property type="entry name" value="Acyl-CoA N-acyltransferases (Nat)"/>
    <property type="match status" value="1"/>
</dbReference>